<feature type="chain" id="PRO_5032940870" description="TGF-beta family profile domain-containing protein" evidence="10">
    <location>
        <begin position="25"/>
        <end position="576"/>
    </location>
</feature>
<dbReference type="Pfam" id="PF00688">
    <property type="entry name" value="TGFb_propeptide"/>
    <property type="match status" value="1"/>
</dbReference>
<evidence type="ECO:0000256" key="1">
    <source>
        <dbReference type="ARBA" id="ARBA00004613"/>
    </source>
</evidence>
<dbReference type="SUPFAM" id="SSF57501">
    <property type="entry name" value="Cystine-knot cytokines"/>
    <property type="match status" value="1"/>
</dbReference>
<dbReference type="InterPro" id="IPR029034">
    <property type="entry name" value="Cystine-knot_cytokine"/>
</dbReference>
<feature type="domain" description="TGF-beta family profile" evidence="11">
    <location>
        <begin position="464"/>
        <end position="576"/>
    </location>
</feature>
<feature type="compositionally biased region" description="Acidic residues" evidence="9">
    <location>
        <begin position="266"/>
        <end position="305"/>
    </location>
</feature>
<comment type="similarity">
    <text evidence="2 8">Belongs to the TGF-beta family.</text>
</comment>
<evidence type="ECO:0000259" key="11">
    <source>
        <dbReference type="PROSITE" id="PS51362"/>
    </source>
</evidence>
<dbReference type="EMBL" id="JACMRX010000001">
    <property type="protein sequence ID" value="KAF7997568.1"/>
    <property type="molecule type" value="Genomic_DNA"/>
</dbReference>
<dbReference type="InterPro" id="IPR001111">
    <property type="entry name" value="TGF-b_propeptide"/>
</dbReference>
<comment type="caution">
    <text evidence="12">The sequence shown here is derived from an EMBL/GenBank/DDBJ whole genome shotgun (WGS) entry which is preliminary data.</text>
</comment>
<evidence type="ECO:0000313" key="12">
    <source>
        <dbReference type="EMBL" id="KAF7997568.1"/>
    </source>
</evidence>
<dbReference type="Proteomes" id="UP000639338">
    <property type="component" value="Unassembled WGS sequence"/>
</dbReference>
<evidence type="ECO:0000313" key="13">
    <source>
        <dbReference type="Proteomes" id="UP000639338"/>
    </source>
</evidence>
<evidence type="ECO:0000256" key="7">
    <source>
        <dbReference type="ARBA" id="ARBA00023157"/>
    </source>
</evidence>
<comment type="subcellular location">
    <subcellularLocation>
        <location evidence="1">Secreted</location>
    </subcellularLocation>
</comment>
<keyword evidence="13" id="KW-1185">Reference proteome</keyword>
<dbReference type="Gene3D" id="2.60.120.970">
    <property type="match status" value="2"/>
</dbReference>
<dbReference type="CDD" id="cd13751">
    <property type="entry name" value="TGF_beta_GDF8_like"/>
    <property type="match status" value="1"/>
</dbReference>
<evidence type="ECO:0000256" key="8">
    <source>
        <dbReference type="RuleBase" id="RU000354"/>
    </source>
</evidence>
<evidence type="ECO:0000256" key="3">
    <source>
        <dbReference type="ARBA" id="ARBA00022525"/>
    </source>
</evidence>
<organism evidence="12 13">
    <name type="scientific">Aphidius gifuensis</name>
    <name type="common">Parasitoid wasp</name>
    <dbReference type="NCBI Taxonomy" id="684658"/>
    <lineage>
        <taxon>Eukaryota</taxon>
        <taxon>Metazoa</taxon>
        <taxon>Ecdysozoa</taxon>
        <taxon>Arthropoda</taxon>
        <taxon>Hexapoda</taxon>
        <taxon>Insecta</taxon>
        <taxon>Pterygota</taxon>
        <taxon>Neoptera</taxon>
        <taxon>Endopterygota</taxon>
        <taxon>Hymenoptera</taxon>
        <taxon>Apocrita</taxon>
        <taxon>Ichneumonoidea</taxon>
        <taxon>Braconidae</taxon>
        <taxon>Aphidiinae</taxon>
        <taxon>Aphidius</taxon>
    </lineage>
</organism>
<feature type="signal peptide" evidence="10">
    <location>
        <begin position="1"/>
        <end position="24"/>
    </location>
</feature>
<feature type="compositionally biased region" description="Acidic residues" evidence="9">
    <location>
        <begin position="216"/>
        <end position="241"/>
    </location>
</feature>
<dbReference type="GO" id="GO:0008083">
    <property type="term" value="F:growth factor activity"/>
    <property type="evidence" value="ECO:0007669"/>
    <property type="project" value="UniProtKB-KW"/>
</dbReference>
<reference evidence="12 13" key="1">
    <citation type="submission" date="2020-08" db="EMBL/GenBank/DDBJ databases">
        <title>Aphidius gifuensis genome sequencing and assembly.</title>
        <authorList>
            <person name="Du Z."/>
        </authorList>
    </citation>
    <scope>NUCLEOTIDE SEQUENCE [LARGE SCALE GENOMIC DNA]</scope>
    <source>
        <strain evidence="12">YNYX2018</strain>
        <tissue evidence="12">Adults</tissue>
    </source>
</reference>
<dbReference type="GO" id="GO:0005125">
    <property type="term" value="F:cytokine activity"/>
    <property type="evidence" value="ECO:0007669"/>
    <property type="project" value="TreeGrafter"/>
</dbReference>
<proteinExistence type="inferred from homology"/>
<dbReference type="Gene3D" id="2.10.90.10">
    <property type="entry name" value="Cystine-knot cytokines"/>
    <property type="match status" value="1"/>
</dbReference>
<dbReference type="PROSITE" id="PS00250">
    <property type="entry name" value="TGF_BETA_1"/>
    <property type="match status" value="1"/>
</dbReference>
<dbReference type="PANTHER" id="PTHR11848:SF262">
    <property type="entry name" value="LD29161P"/>
    <property type="match status" value="1"/>
</dbReference>
<dbReference type="AlphaFoldDB" id="A0A834Y5M0"/>
<dbReference type="InterPro" id="IPR017948">
    <property type="entry name" value="TGFb_CS"/>
</dbReference>
<dbReference type="PROSITE" id="PS51362">
    <property type="entry name" value="TGF_BETA_2"/>
    <property type="match status" value="1"/>
</dbReference>
<dbReference type="InterPro" id="IPR001839">
    <property type="entry name" value="TGF-b_C"/>
</dbReference>
<evidence type="ECO:0000256" key="4">
    <source>
        <dbReference type="ARBA" id="ARBA00022685"/>
    </source>
</evidence>
<dbReference type="InterPro" id="IPR015615">
    <property type="entry name" value="TGF-beta-rel"/>
</dbReference>
<dbReference type="PANTHER" id="PTHR11848">
    <property type="entry name" value="TGF-BETA FAMILY"/>
    <property type="match status" value="1"/>
</dbReference>
<feature type="region of interest" description="Disordered" evidence="9">
    <location>
        <begin position="211"/>
        <end position="338"/>
    </location>
</feature>
<keyword evidence="5 10" id="KW-0732">Signal</keyword>
<evidence type="ECO:0000256" key="5">
    <source>
        <dbReference type="ARBA" id="ARBA00022729"/>
    </source>
</evidence>
<dbReference type="OrthoDB" id="5948587at2759"/>
<keyword evidence="6 8" id="KW-0339">Growth factor</keyword>
<dbReference type="SMART" id="SM00204">
    <property type="entry name" value="TGFB"/>
    <property type="match status" value="1"/>
</dbReference>
<evidence type="ECO:0000256" key="6">
    <source>
        <dbReference type="ARBA" id="ARBA00023030"/>
    </source>
</evidence>
<name>A0A834Y5M0_APHGI</name>
<dbReference type="FunFam" id="2.10.90.10:FF:000006">
    <property type="entry name" value="growth/differentiation factor 8"/>
    <property type="match status" value="1"/>
</dbReference>
<keyword evidence="3" id="KW-0964">Secreted</keyword>
<keyword evidence="7" id="KW-1015">Disulfide bond</keyword>
<keyword evidence="4" id="KW-0165">Cleavage on pair of basic residues</keyword>
<evidence type="ECO:0000256" key="9">
    <source>
        <dbReference type="SAM" id="MobiDB-lite"/>
    </source>
</evidence>
<dbReference type="Pfam" id="PF00019">
    <property type="entry name" value="TGF_beta"/>
    <property type="match status" value="1"/>
</dbReference>
<evidence type="ECO:0000256" key="10">
    <source>
        <dbReference type="SAM" id="SignalP"/>
    </source>
</evidence>
<sequence length="576" mass="66292">MITRAFILMMVVFGSINLPMSIFAKTSSIRQTTSNYTMANNAGCYACRMHEEIKALSLKAIKEQILNKLGLKRAPNMTGRALPRIPPLSKLMDMYGMQSDQPKLLEPNHSFDDTKELITKTENIFIFPQPHPKLRHSKGNLDVLLFKFSDRIIQHRVIRAELSIWILGTKVPNVFADSINSSTIQTENEENIYGENVFSLNKKHIEGFENYNANDNTDDTIIDDDDDNDDDEDDEDDGIIDLDDKQSDSDDGYAVIHRDRYSDFYDYAEDNNGDSVNVDDDDDDDDDEEEDEDDDYENHDENNDEYSDKQNDSNGNTNSDKNNDRQANVFRNKHQKNEIYIQGQPRKDYFMNKKKIIEKERVTITLQRVLRNSGRKSVSLLGSPLTSRHLRTVSSQGTWVTIELRRMVTEWFKHPRDNFGVALKISTELSGMEKLQIIETNPNAEHAPYLEVQIQKQDIKRNSRIKRNVGLNCDDTSQETRCCRYKLTVDFEKFGWDWIIAPKKYDANYCSGDCPMAFLTAYPNTHIISLAEPPNNTGPCCAPRKLSEITMLYFDNEYQIVFSRLPGMVVERCGCS</sequence>
<gene>
    <name evidence="12" type="ORF">HCN44_006139</name>
</gene>
<evidence type="ECO:0000256" key="2">
    <source>
        <dbReference type="ARBA" id="ARBA00006656"/>
    </source>
</evidence>
<accession>A0A834Y5M0</accession>
<protein>
    <recommendedName>
        <fullName evidence="11">TGF-beta family profile domain-containing protein</fullName>
    </recommendedName>
</protein>
<dbReference type="GO" id="GO:0005615">
    <property type="term" value="C:extracellular space"/>
    <property type="evidence" value="ECO:0007669"/>
    <property type="project" value="TreeGrafter"/>
</dbReference>